<dbReference type="Pfam" id="PF06945">
    <property type="entry name" value="DUF1289"/>
    <property type="match status" value="1"/>
</dbReference>
<protein>
    <submittedName>
        <fullName evidence="1">DUF1289 domain-containing protein</fullName>
    </submittedName>
</protein>
<dbReference type="KEGG" id="bsol:FSW04_19585"/>
<dbReference type="Proteomes" id="UP000321805">
    <property type="component" value="Chromosome"/>
</dbReference>
<reference evidence="1 2" key="1">
    <citation type="journal article" date="2018" name="J. Microbiol.">
        <title>Baekduia soli gen. nov., sp. nov., a novel bacterium isolated from the soil of Baekdu Mountain and proposal of a novel family name, Baekduiaceae fam. nov.</title>
        <authorList>
            <person name="An D.S."/>
            <person name="Siddiqi M.Z."/>
            <person name="Kim K.H."/>
            <person name="Yu H.S."/>
            <person name="Im W.T."/>
        </authorList>
    </citation>
    <scope>NUCLEOTIDE SEQUENCE [LARGE SCALE GENOMIC DNA]</scope>
    <source>
        <strain evidence="1 2">BR7-21</strain>
    </source>
</reference>
<evidence type="ECO:0000313" key="2">
    <source>
        <dbReference type="Proteomes" id="UP000321805"/>
    </source>
</evidence>
<dbReference type="PANTHER" id="PTHR35175">
    <property type="entry name" value="DUF1289 DOMAIN-CONTAINING PROTEIN"/>
    <property type="match status" value="1"/>
</dbReference>
<keyword evidence="2" id="KW-1185">Reference proteome</keyword>
<sequence>MESPCIDVCEIDPVTDRCEGCGRTLDEIAEWSTYSPQERRRTMAELEATRRRSTDGW</sequence>
<proteinExistence type="predicted"/>
<dbReference type="OrthoDB" id="9811423at2"/>
<dbReference type="AlphaFoldDB" id="A0A5B8UDX4"/>
<name>A0A5B8UDX4_9ACTN</name>
<organism evidence="1 2">
    <name type="scientific">Baekduia soli</name>
    <dbReference type="NCBI Taxonomy" id="496014"/>
    <lineage>
        <taxon>Bacteria</taxon>
        <taxon>Bacillati</taxon>
        <taxon>Actinomycetota</taxon>
        <taxon>Thermoleophilia</taxon>
        <taxon>Solirubrobacterales</taxon>
        <taxon>Baekduiaceae</taxon>
        <taxon>Baekduia</taxon>
    </lineage>
</organism>
<dbReference type="InterPro" id="IPR010710">
    <property type="entry name" value="DUF1289"/>
</dbReference>
<accession>A0A5B8UDX4</accession>
<gene>
    <name evidence="1" type="ORF">FSW04_19585</name>
</gene>
<dbReference type="PANTHER" id="PTHR35175:SF2">
    <property type="entry name" value="DUF1289 DOMAIN-CONTAINING PROTEIN"/>
    <property type="match status" value="1"/>
</dbReference>
<dbReference type="EMBL" id="CP042430">
    <property type="protein sequence ID" value="QEC50842.1"/>
    <property type="molecule type" value="Genomic_DNA"/>
</dbReference>
<evidence type="ECO:0000313" key="1">
    <source>
        <dbReference type="EMBL" id="QEC50842.1"/>
    </source>
</evidence>